<dbReference type="Proteomes" id="UP000799423">
    <property type="component" value="Unassembled WGS sequence"/>
</dbReference>
<organism evidence="2 3">
    <name type="scientific">Plenodomus tracheiphilus IPT5</name>
    <dbReference type="NCBI Taxonomy" id="1408161"/>
    <lineage>
        <taxon>Eukaryota</taxon>
        <taxon>Fungi</taxon>
        <taxon>Dikarya</taxon>
        <taxon>Ascomycota</taxon>
        <taxon>Pezizomycotina</taxon>
        <taxon>Dothideomycetes</taxon>
        <taxon>Pleosporomycetidae</taxon>
        <taxon>Pleosporales</taxon>
        <taxon>Pleosporineae</taxon>
        <taxon>Leptosphaeriaceae</taxon>
        <taxon>Plenodomus</taxon>
    </lineage>
</organism>
<feature type="compositionally biased region" description="Basic and acidic residues" evidence="1">
    <location>
        <begin position="12"/>
        <end position="28"/>
    </location>
</feature>
<feature type="compositionally biased region" description="Polar residues" evidence="1">
    <location>
        <begin position="74"/>
        <end position="90"/>
    </location>
</feature>
<feature type="region of interest" description="Disordered" evidence="1">
    <location>
        <begin position="62"/>
        <end position="90"/>
    </location>
</feature>
<reference evidence="2" key="1">
    <citation type="submission" date="2020-01" db="EMBL/GenBank/DDBJ databases">
        <authorList>
            <consortium name="DOE Joint Genome Institute"/>
            <person name="Haridas S."/>
            <person name="Albert R."/>
            <person name="Binder M."/>
            <person name="Bloem J."/>
            <person name="Labutti K."/>
            <person name="Salamov A."/>
            <person name="Andreopoulos B."/>
            <person name="Baker S.E."/>
            <person name="Barry K."/>
            <person name="Bills G."/>
            <person name="Bluhm B.H."/>
            <person name="Cannon C."/>
            <person name="Castanera R."/>
            <person name="Culley D.E."/>
            <person name="Daum C."/>
            <person name="Ezra D."/>
            <person name="Gonzalez J.B."/>
            <person name="Henrissat B."/>
            <person name="Kuo A."/>
            <person name="Liang C."/>
            <person name="Lipzen A."/>
            <person name="Lutzoni F."/>
            <person name="Magnuson J."/>
            <person name="Mondo S."/>
            <person name="Nolan M."/>
            <person name="Ohm R."/>
            <person name="Pangilinan J."/>
            <person name="Park H.-J."/>
            <person name="Ramirez L."/>
            <person name="Alfaro M."/>
            <person name="Sun H."/>
            <person name="Tritt A."/>
            <person name="Yoshinaga Y."/>
            <person name="Zwiers L.-H."/>
            <person name="Turgeon B.G."/>
            <person name="Goodwin S.B."/>
            <person name="Spatafora J.W."/>
            <person name="Crous P.W."/>
            <person name="Grigoriev I.V."/>
        </authorList>
    </citation>
    <scope>NUCLEOTIDE SEQUENCE</scope>
    <source>
        <strain evidence="2">IPT5</strain>
    </source>
</reference>
<dbReference type="AlphaFoldDB" id="A0A6A7BLF8"/>
<proteinExistence type="predicted"/>
<evidence type="ECO:0008006" key="4">
    <source>
        <dbReference type="Google" id="ProtNLM"/>
    </source>
</evidence>
<keyword evidence="3" id="KW-1185">Reference proteome</keyword>
<dbReference type="SUPFAM" id="SSF53335">
    <property type="entry name" value="S-adenosyl-L-methionine-dependent methyltransferases"/>
    <property type="match status" value="1"/>
</dbReference>
<evidence type="ECO:0000256" key="1">
    <source>
        <dbReference type="SAM" id="MobiDB-lite"/>
    </source>
</evidence>
<dbReference type="InterPro" id="IPR029063">
    <property type="entry name" value="SAM-dependent_MTases_sf"/>
</dbReference>
<name>A0A6A7BLF8_9PLEO</name>
<dbReference type="OrthoDB" id="3902588at2759"/>
<feature type="compositionally biased region" description="Basic and acidic residues" evidence="1">
    <location>
        <begin position="140"/>
        <end position="154"/>
    </location>
</feature>
<dbReference type="EMBL" id="MU006289">
    <property type="protein sequence ID" value="KAF2856310.1"/>
    <property type="molecule type" value="Genomic_DNA"/>
</dbReference>
<feature type="region of interest" description="Disordered" evidence="1">
    <location>
        <begin position="227"/>
        <end position="254"/>
    </location>
</feature>
<feature type="region of interest" description="Disordered" evidence="1">
    <location>
        <begin position="115"/>
        <end position="196"/>
    </location>
</feature>
<accession>A0A6A7BLF8</accession>
<feature type="region of interest" description="Disordered" evidence="1">
    <location>
        <begin position="1"/>
        <end position="46"/>
    </location>
</feature>
<feature type="compositionally biased region" description="Polar residues" evidence="1">
    <location>
        <begin position="179"/>
        <end position="188"/>
    </location>
</feature>
<feature type="compositionally biased region" description="Polar residues" evidence="1">
    <location>
        <begin position="32"/>
        <end position="45"/>
    </location>
</feature>
<protein>
    <recommendedName>
        <fullName evidence="4">Methyltransferase type 11 domain-containing protein</fullName>
    </recommendedName>
</protein>
<dbReference type="Gene3D" id="3.40.50.150">
    <property type="entry name" value="Vaccinia Virus protein VP39"/>
    <property type="match status" value="1"/>
</dbReference>
<evidence type="ECO:0000313" key="3">
    <source>
        <dbReference type="Proteomes" id="UP000799423"/>
    </source>
</evidence>
<feature type="compositionally biased region" description="Acidic residues" evidence="1">
    <location>
        <begin position="123"/>
        <end position="132"/>
    </location>
</feature>
<sequence>MFAADLTWAEPGVEKVGERRERRARERATPAGSINTSNSSRGSVNTERELWWTSGLRKAKGIKPKLSLMRPKTGRSTTSEDAGPRTTSRPQSILVYEHTEQNPQPAWTYPSTLLPEASREESPEPEVPELEGDASSRYTDSTEPHQFHDARSEVKTPVTVRSTDDPYQGYHISPASVIPNRSRQGSSATEHESYADVSHSRVTRYIKGKPQQVRIEGAMSIETLNMHDSTEETKNGPPGNLGVNSKGPDRPLSQWDCLSPRGVPTGLRMRPTSVVNKAPSAQNNTLEPNRFQRFIRRMESASSKIVLDRLKEDWSTGGEIDEELALEKQLWLLTGFQKQGFGNQRIAPRPQCDTGRVLELYGNLLRDFGTVPLPYPEEYFSHIRASTLPSLVPSAQLPELFRECHKLLAPGGLLELRIMDAAPLRNVAGPLMRMWIEDRLSTNLERLFRCSKPCTLIPDWLADVGFDLAPMEGDQSVKMPCAFDTKSSDVDQELSTIVGQNLWKDMWGTFVEEIPGELKWFWEDEEIVRECLQRQTVFDCKNILAYRR</sequence>
<evidence type="ECO:0000313" key="2">
    <source>
        <dbReference type="EMBL" id="KAF2856310.1"/>
    </source>
</evidence>
<gene>
    <name evidence="2" type="ORF">T440DRAFT_384613</name>
</gene>